<comment type="caution">
    <text evidence="3">The sequence shown here is derived from an EMBL/GenBank/DDBJ whole genome shotgun (WGS) entry which is preliminary data.</text>
</comment>
<dbReference type="InterPro" id="IPR036265">
    <property type="entry name" value="HIT-like_sf"/>
</dbReference>
<dbReference type="RefSeq" id="WP_183372213.1">
    <property type="nucleotide sequence ID" value="NZ_BAABHL010000126.1"/>
</dbReference>
<dbReference type="EMBL" id="JACIFP010000001">
    <property type="protein sequence ID" value="MBB4137354.1"/>
    <property type="molecule type" value="Genomic_DNA"/>
</dbReference>
<dbReference type="InterPro" id="IPR011146">
    <property type="entry name" value="HIT-like"/>
</dbReference>
<protein>
    <submittedName>
        <fullName evidence="3">Diadenosine tetraphosphate (Ap4A) HIT family hydrolase</fullName>
    </submittedName>
</protein>
<gene>
    <name evidence="3" type="ORF">BKA16_003906</name>
</gene>
<name>A0A840F3X7_9ACTN</name>
<evidence type="ECO:0000313" key="4">
    <source>
        <dbReference type="Proteomes" id="UP000551501"/>
    </source>
</evidence>
<dbReference type="Pfam" id="PF01230">
    <property type="entry name" value="HIT"/>
    <property type="match status" value="1"/>
</dbReference>
<keyword evidence="4" id="KW-1185">Reference proteome</keyword>
<evidence type="ECO:0000313" key="3">
    <source>
        <dbReference type="EMBL" id="MBB4137354.1"/>
    </source>
</evidence>
<dbReference type="AlphaFoldDB" id="A0A840F3X7"/>
<dbReference type="PROSITE" id="PS51084">
    <property type="entry name" value="HIT_2"/>
    <property type="match status" value="1"/>
</dbReference>
<dbReference type="Proteomes" id="UP000551501">
    <property type="component" value="Unassembled WGS sequence"/>
</dbReference>
<reference evidence="3 4" key="1">
    <citation type="submission" date="2020-08" db="EMBL/GenBank/DDBJ databases">
        <title>Sequencing the genomes of 1000 actinobacteria strains.</title>
        <authorList>
            <person name="Klenk H.-P."/>
        </authorList>
    </citation>
    <scope>NUCLEOTIDE SEQUENCE [LARGE SCALE GENOMIC DNA]</scope>
    <source>
        <strain evidence="3 4">DSM 45298</strain>
    </source>
</reference>
<proteinExistence type="predicted"/>
<evidence type="ECO:0000256" key="1">
    <source>
        <dbReference type="PROSITE-ProRule" id="PRU00464"/>
    </source>
</evidence>
<organism evidence="3 4">
    <name type="scientific">Gordonia humi</name>
    <dbReference type="NCBI Taxonomy" id="686429"/>
    <lineage>
        <taxon>Bacteria</taxon>
        <taxon>Bacillati</taxon>
        <taxon>Actinomycetota</taxon>
        <taxon>Actinomycetes</taxon>
        <taxon>Mycobacteriales</taxon>
        <taxon>Gordoniaceae</taxon>
        <taxon>Gordonia</taxon>
    </lineage>
</organism>
<keyword evidence="3" id="KW-0378">Hydrolase</keyword>
<evidence type="ECO:0000259" key="2">
    <source>
        <dbReference type="PROSITE" id="PS51084"/>
    </source>
</evidence>
<dbReference type="GO" id="GO:0016787">
    <property type="term" value="F:hydrolase activity"/>
    <property type="evidence" value="ECO:0007669"/>
    <property type="project" value="UniProtKB-KW"/>
</dbReference>
<dbReference type="SUPFAM" id="SSF54197">
    <property type="entry name" value="HIT-like"/>
    <property type="match status" value="1"/>
</dbReference>
<comment type="caution">
    <text evidence="1">Lacks conserved residue(s) required for the propagation of feature annotation.</text>
</comment>
<sequence length="174" mass="19071">MSAADWREDRIGSAIDGRNPTVLAELTAAFAVIGDSQFLPGYCLALTKTPGVDRLSDLDRCARLAFLSDVDLLASAVETVCSAVDSAFRRVNIEILGNTHPMLHAHVWPRYEWEPHDAVGMPVWCYPRERWSDPASVLSSDHDELRSALRVEITRLDTADRAASGDRSAGMGSC</sequence>
<feature type="domain" description="HIT" evidence="2">
    <location>
        <begin position="10"/>
        <end position="120"/>
    </location>
</feature>
<accession>A0A840F3X7</accession>
<dbReference type="Gene3D" id="3.30.428.10">
    <property type="entry name" value="HIT-like"/>
    <property type="match status" value="1"/>
</dbReference>